<dbReference type="Gene3D" id="3.40.50.300">
    <property type="entry name" value="P-loop containing nucleotide triphosphate hydrolases"/>
    <property type="match status" value="1"/>
</dbReference>
<dbReference type="GO" id="GO:0003924">
    <property type="term" value="F:GTPase activity"/>
    <property type="evidence" value="ECO:0007669"/>
    <property type="project" value="InterPro"/>
</dbReference>
<dbReference type="EMBL" id="JAULSO010000005">
    <property type="protein sequence ID" value="KAK3682170.1"/>
    <property type="molecule type" value="Genomic_DNA"/>
</dbReference>
<keyword evidence="4" id="KW-0132">Cell division</keyword>
<dbReference type="GO" id="GO:0005525">
    <property type="term" value="F:GTP binding"/>
    <property type="evidence" value="ECO:0007669"/>
    <property type="project" value="UniProtKB-KW"/>
</dbReference>
<evidence type="ECO:0000256" key="1">
    <source>
        <dbReference type="ARBA" id="ARBA00022481"/>
    </source>
</evidence>
<dbReference type="InterPro" id="IPR003578">
    <property type="entry name" value="Small_GTPase_Rho"/>
</dbReference>
<dbReference type="AlphaFoldDB" id="A0AAE1C7X2"/>
<reference evidence="4" key="1">
    <citation type="journal article" date="2023" name="Mol. Phylogenet. Evol.">
        <title>Genome-scale phylogeny and comparative genomics of the fungal order Sordariales.</title>
        <authorList>
            <person name="Hensen N."/>
            <person name="Bonometti L."/>
            <person name="Westerberg I."/>
            <person name="Brannstrom I.O."/>
            <person name="Guillou S."/>
            <person name="Cros-Aarteil S."/>
            <person name="Calhoun S."/>
            <person name="Haridas S."/>
            <person name="Kuo A."/>
            <person name="Mondo S."/>
            <person name="Pangilinan J."/>
            <person name="Riley R."/>
            <person name="LaButti K."/>
            <person name="Andreopoulos B."/>
            <person name="Lipzen A."/>
            <person name="Chen C."/>
            <person name="Yan M."/>
            <person name="Daum C."/>
            <person name="Ng V."/>
            <person name="Clum A."/>
            <person name="Steindorff A."/>
            <person name="Ohm R.A."/>
            <person name="Martin F."/>
            <person name="Silar P."/>
            <person name="Natvig D.O."/>
            <person name="Lalanne C."/>
            <person name="Gautier V."/>
            <person name="Ament-Velasquez S.L."/>
            <person name="Kruys A."/>
            <person name="Hutchinson M.I."/>
            <person name="Powell A.J."/>
            <person name="Barry K."/>
            <person name="Miller A.N."/>
            <person name="Grigoriev I.V."/>
            <person name="Debuchy R."/>
            <person name="Gladieux P."/>
            <person name="Hiltunen Thoren M."/>
            <person name="Johannesson H."/>
        </authorList>
    </citation>
    <scope>NUCLEOTIDE SEQUENCE</scope>
    <source>
        <strain evidence="4">CBS 314.62</strain>
    </source>
</reference>
<keyword evidence="3" id="KW-0342">GTP-binding</keyword>
<dbReference type="GO" id="GO:0007264">
    <property type="term" value="P:small GTPase-mediated signal transduction"/>
    <property type="evidence" value="ECO:0007669"/>
    <property type="project" value="InterPro"/>
</dbReference>
<dbReference type="InterPro" id="IPR027417">
    <property type="entry name" value="P-loop_NTPase"/>
</dbReference>
<dbReference type="SMART" id="SM00174">
    <property type="entry name" value="RHO"/>
    <property type="match status" value="1"/>
</dbReference>
<name>A0AAE1C7X2_9PEZI</name>
<evidence type="ECO:0000256" key="2">
    <source>
        <dbReference type="ARBA" id="ARBA00022741"/>
    </source>
</evidence>
<dbReference type="NCBIfam" id="TIGR00231">
    <property type="entry name" value="small_GTP"/>
    <property type="match status" value="1"/>
</dbReference>
<dbReference type="SUPFAM" id="SSF52540">
    <property type="entry name" value="P-loop containing nucleoside triphosphate hydrolases"/>
    <property type="match status" value="1"/>
</dbReference>
<dbReference type="Proteomes" id="UP001270362">
    <property type="component" value="Unassembled WGS sequence"/>
</dbReference>
<dbReference type="GO" id="GO:0051301">
    <property type="term" value="P:cell division"/>
    <property type="evidence" value="ECO:0007669"/>
    <property type="project" value="UniProtKB-KW"/>
</dbReference>
<organism evidence="4 5">
    <name type="scientific">Podospora appendiculata</name>
    <dbReference type="NCBI Taxonomy" id="314037"/>
    <lineage>
        <taxon>Eukaryota</taxon>
        <taxon>Fungi</taxon>
        <taxon>Dikarya</taxon>
        <taxon>Ascomycota</taxon>
        <taxon>Pezizomycotina</taxon>
        <taxon>Sordariomycetes</taxon>
        <taxon>Sordariomycetidae</taxon>
        <taxon>Sordariales</taxon>
        <taxon>Podosporaceae</taxon>
        <taxon>Podospora</taxon>
    </lineage>
</organism>
<keyword evidence="2" id="KW-0547">Nucleotide-binding</keyword>
<evidence type="ECO:0000313" key="4">
    <source>
        <dbReference type="EMBL" id="KAK3682170.1"/>
    </source>
</evidence>
<protein>
    <submittedName>
        <fullName evidence="4">Cell division control protein 42</fullName>
    </submittedName>
</protein>
<comment type="caution">
    <text evidence="4">The sequence shown here is derived from an EMBL/GenBank/DDBJ whole genome shotgun (WGS) entry which is preliminary data.</text>
</comment>
<dbReference type="PANTHER" id="PTHR24072">
    <property type="entry name" value="RHO FAMILY GTPASE"/>
    <property type="match status" value="1"/>
</dbReference>
<sequence>VVVGDPGVDKTKTLITYTTGGLPAAYIPTVFDNYTVALMVDGKPFVLKLFDTAGQEDYDRLRPLSYPQTDVFLAFVTIGVQATYDNVAERWAPELAHHCPGVPIIIVGIMNSMDDDSRLAHVKLGDGKREGQKLVQKLGVAMYLECDIGTQEGLSEVFLSVR</sequence>
<evidence type="ECO:0000313" key="5">
    <source>
        <dbReference type="Proteomes" id="UP001270362"/>
    </source>
</evidence>
<feature type="non-terminal residue" evidence="4">
    <location>
        <position position="162"/>
    </location>
</feature>
<reference evidence="4" key="2">
    <citation type="submission" date="2023-06" db="EMBL/GenBank/DDBJ databases">
        <authorList>
            <consortium name="Lawrence Berkeley National Laboratory"/>
            <person name="Haridas S."/>
            <person name="Hensen N."/>
            <person name="Bonometti L."/>
            <person name="Westerberg I."/>
            <person name="Brannstrom I.O."/>
            <person name="Guillou S."/>
            <person name="Cros-Aarteil S."/>
            <person name="Calhoun S."/>
            <person name="Kuo A."/>
            <person name="Mondo S."/>
            <person name="Pangilinan J."/>
            <person name="Riley R."/>
            <person name="Labutti K."/>
            <person name="Andreopoulos B."/>
            <person name="Lipzen A."/>
            <person name="Chen C."/>
            <person name="Yanf M."/>
            <person name="Daum C."/>
            <person name="Ng V."/>
            <person name="Clum A."/>
            <person name="Steindorff A."/>
            <person name="Ohm R."/>
            <person name="Martin F."/>
            <person name="Silar P."/>
            <person name="Natvig D."/>
            <person name="Lalanne C."/>
            <person name="Gautier V."/>
            <person name="Ament-Velasquez S.L."/>
            <person name="Kruys A."/>
            <person name="Hutchinson M.I."/>
            <person name="Powell A.J."/>
            <person name="Barry K."/>
            <person name="Miller A.N."/>
            <person name="Grigoriev I.V."/>
            <person name="Debuchy R."/>
            <person name="Gladieux P."/>
            <person name="Thoren M.H."/>
            <person name="Johannesson H."/>
        </authorList>
    </citation>
    <scope>NUCLEOTIDE SEQUENCE</scope>
    <source>
        <strain evidence="4">CBS 314.62</strain>
    </source>
</reference>
<dbReference type="PRINTS" id="PR00449">
    <property type="entry name" value="RASTRNSFRMNG"/>
</dbReference>
<gene>
    <name evidence="4" type="ORF">B0T22DRAFT_386303</name>
</gene>
<accession>A0AAE1C7X2</accession>
<keyword evidence="4" id="KW-0131">Cell cycle</keyword>
<proteinExistence type="predicted"/>
<dbReference type="InterPro" id="IPR001806">
    <property type="entry name" value="Small_GTPase"/>
</dbReference>
<dbReference type="Pfam" id="PF00071">
    <property type="entry name" value="Ras"/>
    <property type="match status" value="1"/>
</dbReference>
<evidence type="ECO:0000256" key="3">
    <source>
        <dbReference type="ARBA" id="ARBA00023134"/>
    </source>
</evidence>
<keyword evidence="5" id="KW-1185">Reference proteome</keyword>
<dbReference type="PROSITE" id="PS51420">
    <property type="entry name" value="RHO"/>
    <property type="match status" value="1"/>
</dbReference>
<dbReference type="SMART" id="SM00173">
    <property type="entry name" value="RAS"/>
    <property type="match status" value="1"/>
</dbReference>
<dbReference type="SMART" id="SM00175">
    <property type="entry name" value="RAB"/>
    <property type="match status" value="1"/>
</dbReference>
<dbReference type="PROSITE" id="PS51421">
    <property type="entry name" value="RAS"/>
    <property type="match status" value="1"/>
</dbReference>
<keyword evidence="1" id="KW-0488">Methylation</keyword>
<dbReference type="InterPro" id="IPR005225">
    <property type="entry name" value="Small_GTP-bd"/>
</dbReference>
<dbReference type="CDD" id="cd00157">
    <property type="entry name" value="Rho"/>
    <property type="match status" value="1"/>
</dbReference>
<dbReference type="PROSITE" id="PS51419">
    <property type="entry name" value="RAB"/>
    <property type="match status" value="1"/>
</dbReference>